<dbReference type="EMBL" id="BARU01024133">
    <property type="protein sequence ID" value="GAH47627.1"/>
    <property type="molecule type" value="Genomic_DNA"/>
</dbReference>
<organism evidence="1">
    <name type="scientific">marine sediment metagenome</name>
    <dbReference type="NCBI Taxonomy" id="412755"/>
    <lineage>
        <taxon>unclassified sequences</taxon>
        <taxon>metagenomes</taxon>
        <taxon>ecological metagenomes</taxon>
    </lineage>
</organism>
<sequence>MSYGIQQMRIVAVLCISGVLFAVAAGAAGAPADAAARRQRGSGVDQ</sequence>
<name>X1FRM1_9ZZZZ</name>
<gene>
    <name evidence="1" type="ORF">S03H2_39082</name>
</gene>
<feature type="non-terminal residue" evidence="1">
    <location>
        <position position="46"/>
    </location>
</feature>
<protein>
    <submittedName>
        <fullName evidence="1">Uncharacterized protein</fullName>
    </submittedName>
</protein>
<proteinExistence type="predicted"/>
<comment type="caution">
    <text evidence="1">The sequence shown here is derived from an EMBL/GenBank/DDBJ whole genome shotgun (WGS) entry which is preliminary data.</text>
</comment>
<evidence type="ECO:0000313" key="1">
    <source>
        <dbReference type="EMBL" id="GAH47627.1"/>
    </source>
</evidence>
<reference evidence="1" key="1">
    <citation type="journal article" date="2014" name="Front. Microbiol.">
        <title>High frequency of phylogenetically diverse reductive dehalogenase-homologous genes in deep subseafloor sedimentary metagenomes.</title>
        <authorList>
            <person name="Kawai M."/>
            <person name="Futagami T."/>
            <person name="Toyoda A."/>
            <person name="Takaki Y."/>
            <person name="Nishi S."/>
            <person name="Hori S."/>
            <person name="Arai W."/>
            <person name="Tsubouchi T."/>
            <person name="Morono Y."/>
            <person name="Uchiyama I."/>
            <person name="Ito T."/>
            <person name="Fujiyama A."/>
            <person name="Inagaki F."/>
            <person name="Takami H."/>
        </authorList>
    </citation>
    <scope>NUCLEOTIDE SEQUENCE</scope>
    <source>
        <strain evidence="1">Expedition CK06-06</strain>
    </source>
</reference>
<accession>X1FRM1</accession>
<dbReference type="AlphaFoldDB" id="X1FRM1"/>